<evidence type="ECO:0000313" key="2">
    <source>
        <dbReference type="Proteomes" id="UP000005239"/>
    </source>
</evidence>
<sequence length="202" mass="22491">MRFQCTIYYYTTSWGSILGDFTVNICMLPIVEYHLDESETTEIPTTTTVEPTTTEKPDLHVTESLLWTVYSYCNSGKGVYGFCACLIRIGIGYDPVNGRLTMGRAIAQGSITPVRDSCPVGKTDLRNLGFQLSGQSYVHILEGSGVLVGWVSVAVGSCGANWPIKKWKSRKNNGMYAADMEWNADYKGMVQDNGAILYYMWK</sequence>
<reference evidence="1" key="2">
    <citation type="submission" date="2022-06" db="UniProtKB">
        <authorList>
            <consortium name="EnsemblMetazoa"/>
        </authorList>
    </citation>
    <scope>IDENTIFICATION</scope>
    <source>
        <strain evidence="1">PS312</strain>
    </source>
</reference>
<accession>A0A8R1UFM7</accession>
<dbReference type="EnsemblMetazoa" id="PPA21389.1">
    <property type="protein sequence ID" value="PPA21389.1"/>
    <property type="gene ID" value="WBGene00110943"/>
</dbReference>
<gene>
    <name evidence="1" type="primary">WBGene00110943</name>
</gene>
<protein>
    <submittedName>
        <fullName evidence="1">Uncharacterized protein</fullName>
    </submittedName>
</protein>
<proteinExistence type="predicted"/>
<keyword evidence="2" id="KW-1185">Reference proteome</keyword>
<dbReference type="PANTHER" id="PTHR31507:SF3">
    <property type="entry name" value="TIL DOMAIN-CONTAINING PROTEIN"/>
    <property type="match status" value="1"/>
</dbReference>
<name>A0A454Y797_PRIPA</name>
<dbReference type="PANTHER" id="PTHR31507">
    <property type="entry name" value="PROTEIN CBG15923"/>
    <property type="match status" value="1"/>
</dbReference>
<evidence type="ECO:0000313" key="1">
    <source>
        <dbReference type="EnsemblMetazoa" id="PPA21389.1"/>
    </source>
</evidence>
<dbReference type="Proteomes" id="UP000005239">
    <property type="component" value="Unassembled WGS sequence"/>
</dbReference>
<dbReference type="AlphaFoldDB" id="A0A454Y797"/>
<reference evidence="2" key="1">
    <citation type="journal article" date="2008" name="Nat. Genet.">
        <title>The Pristionchus pacificus genome provides a unique perspective on nematode lifestyle and parasitism.</title>
        <authorList>
            <person name="Dieterich C."/>
            <person name="Clifton S.W."/>
            <person name="Schuster L.N."/>
            <person name="Chinwalla A."/>
            <person name="Delehaunty K."/>
            <person name="Dinkelacker I."/>
            <person name="Fulton L."/>
            <person name="Fulton R."/>
            <person name="Godfrey J."/>
            <person name="Minx P."/>
            <person name="Mitreva M."/>
            <person name="Roeseler W."/>
            <person name="Tian H."/>
            <person name="Witte H."/>
            <person name="Yang S.P."/>
            <person name="Wilson R.K."/>
            <person name="Sommer R.J."/>
        </authorList>
    </citation>
    <scope>NUCLEOTIDE SEQUENCE [LARGE SCALE GENOMIC DNA]</scope>
    <source>
        <strain evidence="2">PS312</strain>
    </source>
</reference>
<organism evidence="1 2">
    <name type="scientific">Pristionchus pacificus</name>
    <name type="common">Parasitic nematode worm</name>
    <dbReference type="NCBI Taxonomy" id="54126"/>
    <lineage>
        <taxon>Eukaryota</taxon>
        <taxon>Metazoa</taxon>
        <taxon>Ecdysozoa</taxon>
        <taxon>Nematoda</taxon>
        <taxon>Chromadorea</taxon>
        <taxon>Rhabditida</taxon>
        <taxon>Rhabditina</taxon>
        <taxon>Diplogasteromorpha</taxon>
        <taxon>Diplogasteroidea</taxon>
        <taxon>Neodiplogasteridae</taxon>
        <taxon>Pristionchus</taxon>
    </lineage>
</organism>
<accession>A0A454Y797</accession>